<gene>
    <name evidence="2" type="ORF">KF715C_ch22590</name>
</gene>
<evidence type="ECO:0000313" key="2">
    <source>
        <dbReference type="EMBL" id="BAW22832.1"/>
    </source>
</evidence>
<dbReference type="Gene3D" id="3.40.630.30">
    <property type="match status" value="1"/>
</dbReference>
<dbReference type="PROSITE" id="PS51186">
    <property type="entry name" value="GNAT"/>
    <property type="match status" value="1"/>
</dbReference>
<protein>
    <recommendedName>
        <fullName evidence="1">N-acetyltransferase domain-containing protein</fullName>
    </recommendedName>
</protein>
<dbReference type="InterPro" id="IPR000182">
    <property type="entry name" value="GNAT_dom"/>
</dbReference>
<reference evidence="2 3" key="1">
    <citation type="submission" date="2015-11" db="EMBL/GenBank/DDBJ databases">
        <title>Complete genome sequencing of a biphenyl-degrading bacterium, Pseudomonas putida KF715 (=NBRC110667).</title>
        <authorList>
            <person name="Suenaga H."/>
            <person name="Fujihara N."/>
            <person name="Watanabe T."/>
            <person name="Hirose J."/>
            <person name="Kimura N."/>
            <person name="Yamazoe A."/>
            <person name="Hosoyama A."/>
            <person name="Shimodaira J."/>
            <person name="Furukawa K."/>
        </authorList>
    </citation>
    <scope>NUCLEOTIDE SEQUENCE [LARGE SCALE GENOMIC DNA]</scope>
    <source>
        <strain evidence="2 3">KF715</strain>
    </source>
</reference>
<dbReference type="Proteomes" id="UP000218731">
    <property type="component" value="Chromosome 1"/>
</dbReference>
<dbReference type="CDD" id="cd04301">
    <property type="entry name" value="NAT_SF"/>
    <property type="match status" value="1"/>
</dbReference>
<sequence>MPADFERLNREPEMRLSVGLMRRTVVGYSLVNLAPEPLGIPAADGIAELSKCYVLPEYHGAGVAQRLMADVLQGVVGALRLTVNDSNSRAIAFYLRNGFAVVGETTFQCGADVHRDLVMLHAGRAAP</sequence>
<proteinExistence type="predicted"/>
<dbReference type="GO" id="GO:0016747">
    <property type="term" value="F:acyltransferase activity, transferring groups other than amino-acyl groups"/>
    <property type="evidence" value="ECO:0007669"/>
    <property type="project" value="InterPro"/>
</dbReference>
<name>A0A1L7NBM3_PSEPU</name>
<evidence type="ECO:0000259" key="1">
    <source>
        <dbReference type="PROSITE" id="PS51186"/>
    </source>
</evidence>
<organism evidence="2 3">
    <name type="scientific">Pseudomonas putida</name>
    <name type="common">Arthrobacter siderocapsulatus</name>
    <dbReference type="NCBI Taxonomy" id="303"/>
    <lineage>
        <taxon>Bacteria</taxon>
        <taxon>Pseudomonadati</taxon>
        <taxon>Pseudomonadota</taxon>
        <taxon>Gammaproteobacteria</taxon>
        <taxon>Pseudomonadales</taxon>
        <taxon>Pseudomonadaceae</taxon>
        <taxon>Pseudomonas</taxon>
    </lineage>
</organism>
<accession>A0A1L7NBM3</accession>
<dbReference type="InterPro" id="IPR016181">
    <property type="entry name" value="Acyl_CoA_acyltransferase"/>
</dbReference>
<dbReference type="EMBL" id="AP015029">
    <property type="protein sequence ID" value="BAW22832.1"/>
    <property type="molecule type" value="Genomic_DNA"/>
</dbReference>
<feature type="domain" description="N-acetyltransferase" evidence="1">
    <location>
        <begin position="1"/>
        <end position="124"/>
    </location>
</feature>
<dbReference type="SUPFAM" id="SSF55729">
    <property type="entry name" value="Acyl-CoA N-acyltransferases (Nat)"/>
    <property type="match status" value="1"/>
</dbReference>
<dbReference type="RefSeq" id="WP_231995325.1">
    <property type="nucleotide sequence ID" value="NZ_AP015029.1"/>
</dbReference>
<dbReference type="Pfam" id="PF00583">
    <property type="entry name" value="Acetyltransf_1"/>
    <property type="match status" value="1"/>
</dbReference>
<evidence type="ECO:0000313" key="3">
    <source>
        <dbReference type="Proteomes" id="UP000218731"/>
    </source>
</evidence>
<dbReference type="AlphaFoldDB" id="A0A1L7NBM3"/>